<organism evidence="1 2">
    <name type="scientific">Coniosporium tulheliwenetii</name>
    <dbReference type="NCBI Taxonomy" id="3383036"/>
    <lineage>
        <taxon>Eukaryota</taxon>
        <taxon>Fungi</taxon>
        <taxon>Dikarya</taxon>
        <taxon>Ascomycota</taxon>
        <taxon>Pezizomycotina</taxon>
        <taxon>Dothideomycetes</taxon>
        <taxon>Dothideomycetes incertae sedis</taxon>
        <taxon>Coniosporium</taxon>
    </lineage>
</organism>
<sequence>MRLITAIVGGLAFSSYYIDAAPHSPRGPKNLGIRFGIYDPNPLAAPHHYGVCKAEFPMPSAGEVQRITGKIVSAVIARNLLPKPLRLILSRMPCAGTTFRFHFARFQSISDFSLEANHEITDPSLTLLVAPNLKESRWANGTTESAREVGHETATDLGNFIFTLLQSFQPILNSVRNPPANAWQQQYTAWQARVHQQQQEQAMIEAQRLRLFGGEVGEEASLCAPMLQVVMDLFDGIDYVDP</sequence>
<protein>
    <submittedName>
        <fullName evidence="1">Uncharacterized protein</fullName>
    </submittedName>
</protein>
<evidence type="ECO:0000313" key="1">
    <source>
        <dbReference type="EMBL" id="KAJ9638308.1"/>
    </source>
</evidence>
<comment type="caution">
    <text evidence="1">The sequence shown here is derived from an EMBL/GenBank/DDBJ whole genome shotgun (WGS) entry which is preliminary data.</text>
</comment>
<keyword evidence="2" id="KW-1185">Reference proteome</keyword>
<reference evidence="1" key="1">
    <citation type="submission" date="2022-10" db="EMBL/GenBank/DDBJ databases">
        <title>Culturing micro-colonial fungi from biological soil crusts in the Mojave desert and describing Neophaeococcomyces mojavensis, and introducing the new genera and species Taxawa tesnikishii.</title>
        <authorList>
            <person name="Kurbessoian T."/>
            <person name="Stajich J.E."/>
        </authorList>
    </citation>
    <scope>NUCLEOTIDE SEQUENCE</scope>
    <source>
        <strain evidence="1">JES_115</strain>
    </source>
</reference>
<name>A0ACC2YSH9_9PEZI</name>
<accession>A0ACC2YSH9</accession>
<evidence type="ECO:0000313" key="2">
    <source>
        <dbReference type="Proteomes" id="UP001172680"/>
    </source>
</evidence>
<dbReference type="EMBL" id="JAPDRP010000021">
    <property type="protein sequence ID" value="KAJ9638308.1"/>
    <property type="molecule type" value="Genomic_DNA"/>
</dbReference>
<dbReference type="Proteomes" id="UP001172680">
    <property type="component" value="Unassembled WGS sequence"/>
</dbReference>
<gene>
    <name evidence="1" type="ORF">H2199_006995</name>
</gene>
<proteinExistence type="predicted"/>